<dbReference type="InterPro" id="IPR039843">
    <property type="entry name" value="KXD1-like"/>
</dbReference>
<keyword evidence="4" id="KW-1185">Reference proteome</keyword>
<evidence type="ECO:0000259" key="3">
    <source>
        <dbReference type="Pfam" id="PF10241"/>
    </source>
</evidence>
<dbReference type="PANTHER" id="PTHR13511:SF0">
    <property type="entry name" value="KXDL MOTIF-CONTAINING PROTEIN 1"/>
    <property type="match status" value="1"/>
</dbReference>
<evidence type="ECO:0000313" key="4">
    <source>
        <dbReference type="Proteomes" id="UP000515163"/>
    </source>
</evidence>
<feature type="compositionally biased region" description="Polar residues" evidence="2">
    <location>
        <begin position="310"/>
        <end position="322"/>
    </location>
</feature>
<evidence type="ECO:0000256" key="2">
    <source>
        <dbReference type="SAM" id="MobiDB-lite"/>
    </source>
</evidence>
<feature type="compositionally biased region" description="Basic and acidic residues" evidence="2">
    <location>
        <begin position="28"/>
        <end position="38"/>
    </location>
</feature>
<feature type="region of interest" description="Disordered" evidence="2">
    <location>
        <begin position="1"/>
        <end position="38"/>
    </location>
</feature>
<name>A0A6P8IVY7_ACTTE</name>
<comment type="similarity">
    <text evidence="1">Belongs to the KXD1 family.</text>
</comment>
<feature type="compositionally biased region" description="Basic and acidic residues" evidence="2">
    <location>
        <begin position="211"/>
        <end position="229"/>
    </location>
</feature>
<feature type="compositionally biased region" description="Polar residues" evidence="2">
    <location>
        <begin position="292"/>
        <end position="302"/>
    </location>
</feature>
<reference evidence="5" key="1">
    <citation type="submission" date="2025-08" db="UniProtKB">
        <authorList>
            <consortium name="RefSeq"/>
        </authorList>
    </citation>
    <scope>IDENTIFICATION</scope>
    <source>
        <tissue evidence="5">Tentacle</tissue>
    </source>
</reference>
<accession>A0A6P8IVY7</accession>
<dbReference type="GeneID" id="116305413"/>
<feature type="compositionally biased region" description="Acidic residues" evidence="2">
    <location>
        <begin position="333"/>
        <end position="349"/>
    </location>
</feature>
<evidence type="ECO:0000256" key="1">
    <source>
        <dbReference type="ARBA" id="ARBA00005913"/>
    </source>
</evidence>
<dbReference type="InterPro" id="IPR019371">
    <property type="entry name" value="KxDL_dom"/>
</dbReference>
<dbReference type="GO" id="GO:0099078">
    <property type="term" value="C:BORC complex"/>
    <property type="evidence" value="ECO:0007669"/>
    <property type="project" value="TreeGrafter"/>
</dbReference>
<feature type="compositionally biased region" description="Low complexity" evidence="2">
    <location>
        <begin position="196"/>
        <end position="207"/>
    </location>
</feature>
<feature type="domain" description="KxDL" evidence="3">
    <location>
        <begin position="53"/>
        <end position="135"/>
    </location>
</feature>
<proteinExistence type="inferred from homology"/>
<feature type="compositionally biased region" description="Basic and acidic residues" evidence="2">
    <location>
        <begin position="251"/>
        <end position="265"/>
    </location>
</feature>
<dbReference type="Proteomes" id="UP000515163">
    <property type="component" value="Unplaced"/>
</dbReference>
<dbReference type="Pfam" id="PF10241">
    <property type="entry name" value="KxDL"/>
    <property type="match status" value="1"/>
</dbReference>
<sequence length="384" mass="43624">MKEEVQPRASTEGEKLPVSRVSCSSSHETSKHERPKEEEAFVASDSFCNTMCAMMSKPDIEKIGQLQLETLTRFQEMNTKFNNFNRYSFERYEQLNIHFQSHTRMIVDMKKDLDIIFRRIRNLKTKLARQYDNAFAVTSANIQKLEKKIEADHEDYKEEKPQTVQPKSPSSDHPQNTTSDDATSRDENPVYQQQTPSSSGAESASGPQTNDIRKEKQTVKKPLDLKEVQRPVLRPQLSSSDDNYCAEETDDTRKEKQMVDHDKSLFQEVQSPVLKQVNSSDDNNSAEENTDQDTQGVQNDTNPGKRDTLNLENSGSKVNYTTALRPEISSSDESLEDDTDDEREEESDTNAERWASTSPSSEEEATNTEMANNKDLHDGGGTES</sequence>
<feature type="compositionally biased region" description="Polar residues" evidence="2">
    <location>
        <begin position="162"/>
        <end position="181"/>
    </location>
</feature>
<organism evidence="4 5">
    <name type="scientific">Actinia tenebrosa</name>
    <name type="common">Australian red waratah sea anemone</name>
    <dbReference type="NCBI Taxonomy" id="6105"/>
    <lineage>
        <taxon>Eukaryota</taxon>
        <taxon>Metazoa</taxon>
        <taxon>Cnidaria</taxon>
        <taxon>Anthozoa</taxon>
        <taxon>Hexacorallia</taxon>
        <taxon>Actiniaria</taxon>
        <taxon>Actiniidae</taxon>
        <taxon>Actinia</taxon>
    </lineage>
</organism>
<dbReference type="GO" id="GO:0032418">
    <property type="term" value="P:lysosome localization"/>
    <property type="evidence" value="ECO:0007669"/>
    <property type="project" value="TreeGrafter"/>
</dbReference>
<dbReference type="InParanoid" id="A0A6P8IVY7"/>
<dbReference type="OrthoDB" id="10258877at2759"/>
<feature type="region of interest" description="Disordered" evidence="2">
    <location>
        <begin position="154"/>
        <end position="384"/>
    </location>
</feature>
<dbReference type="AlphaFoldDB" id="A0A6P8IVY7"/>
<dbReference type="PANTHER" id="PTHR13511">
    <property type="entry name" value="KXDL MOTIF-CONTAINING PROTEIN 1"/>
    <property type="match status" value="1"/>
</dbReference>
<dbReference type="KEGG" id="aten:116305413"/>
<protein>
    <submittedName>
        <fullName evidence="5">Uncharacterized protein LOC116305413</fullName>
    </submittedName>
</protein>
<feature type="compositionally biased region" description="Basic and acidic residues" evidence="2">
    <location>
        <begin position="1"/>
        <end position="17"/>
    </location>
</feature>
<feature type="compositionally biased region" description="Basic and acidic residues" evidence="2">
    <location>
        <begin position="372"/>
        <end position="384"/>
    </location>
</feature>
<evidence type="ECO:0000313" key="5">
    <source>
        <dbReference type="RefSeq" id="XP_031571167.1"/>
    </source>
</evidence>
<gene>
    <name evidence="5" type="primary">LOC116305413</name>
</gene>
<dbReference type="RefSeq" id="XP_031571167.1">
    <property type="nucleotide sequence ID" value="XM_031715307.1"/>
</dbReference>